<dbReference type="RefSeq" id="XP_009221847.1">
    <property type="nucleotide sequence ID" value="XM_009223583.1"/>
</dbReference>
<dbReference type="EMBL" id="GL385397">
    <property type="protein sequence ID" value="EJT75847.1"/>
    <property type="molecule type" value="Genomic_DNA"/>
</dbReference>
<evidence type="ECO:0000313" key="4">
    <source>
        <dbReference type="Proteomes" id="UP000006039"/>
    </source>
</evidence>
<dbReference type="Proteomes" id="UP000006039">
    <property type="component" value="Unassembled WGS sequence"/>
</dbReference>
<dbReference type="VEuPathDB" id="FungiDB:GGTG_05776"/>
<accession>J3NWW5</accession>
<protein>
    <submittedName>
        <fullName evidence="2 3">Uncharacterized protein</fullName>
    </submittedName>
</protein>
<proteinExistence type="predicted"/>
<sequence>MRRKTAIPTARFPPDCCLPPVPQTAQLGRRCGGHPRRPSPIRPPFFQDLTPATEQSPRASRPGFPTQHPCRSALQLLASDGGAPAVLRKKARSPSCQLFVPRRWSSLPVCPNHTPYAAQRRPLSSSAASHHPKLCAAADSEAQLHAPP</sequence>
<keyword evidence="4" id="KW-1185">Reference proteome</keyword>
<dbReference type="HOGENOM" id="CLU_1758916_0_0_1"/>
<evidence type="ECO:0000256" key="1">
    <source>
        <dbReference type="SAM" id="MobiDB-lite"/>
    </source>
</evidence>
<gene>
    <name evidence="3" type="primary">20346234</name>
    <name evidence="2" type="ORF">GGTG_05776</name>
</gene>
<reference evidence="2" key="2">
    <citation type="submission" date="2010-07" db="EMBL/GenBank/DDBJ databases">
        <authorList>
            <consortium name="The Broad Institute Genome Sequencing Platform"/>
            <consortium name="Broad Institute Genome Sequencing Center for Infectious Disease"/>
            <person name="Ma L.-J."/>
            <person name="Dead R."/>
            <person name="Young S."/>
            <person name="Zeng Q."/>
            <person name="Koehrsen M."/>
            <person name="Alvarado L."/>
            <person name="Berlin A."/>
            <person name="Chapman S.B."/>
            <person name="Chen Z."/>
            <person name="Freedman E."/>
            <person name="Gellesch M."/>
            <person name="Goldberg J."/>
            <person name="Griggs A."/>
            <person name="Gujja S."/>
            <person name="Heilman E.R."/>
            <person name="Heiman D."/>
            <person name="Hepburn T."/>
            <person name="Howarth C."/>
            <person name="Jen D."/>
            <person name="Larson L."/>
            <person name="Mehta T."/>
            <person name="Neiman D."/>
            <person name="Pearson M."/>
            <person name="Roberts A."/>
            <person name="Saif S."/>
            <person name="Shea T."/>
            <person name="Shenoy N."/>
            <person name="Sisk P."/>
            <person name="Stolte C."/>
            <person name="Sykes S."/>
            <person name="Walk T."/>
            <person name="White J."/>
            <person name="Yandava C."/>
            <person name="Haas B."/>
            <person name="Nusbaum C."/>
            <person name="Birren B."/>
        </authorList>
    </citation>
    <scope>NUCLEOTIDE SEQUENCE</scope>
    <source>
        <strain evidence="2">R3-111a-1</strain>
    </source>
</reference>
<organism evidence="2">
    <name type="scientific">Gaeumannomyces tritici (strain R3-111a-1)</name>
    <name type="common">Wheat and barley take-all root rot fungus</name>
    <name type="synonym">Gaeumannomyces graminis var. tritici</name>
    <dbReference type="NCBI Taxonomy" id="644352"/>
    <lineage>
        <taxon>Eukaryota</taxon>
        <taxon>Fungi</taxon>
        <taxon>Dikarya</taxon>
        <taxon>Ascomycota</taxon>
        <taxon>Pezizomycotina</taxon>
        <taxon>Sordariomycetes</taxon>
        <taxon>Sordariomycetidae</taxon>
        <taxon>Magnaporthales</taxon>
        <taxon>Magnaporthaceae</taxon>
        <taxon>Gaeumannomyces</taxon>
    </lineage>
</organism>
<reference evidence="2" key="3">
    <citation type="submission" date="2010-09" db="EMBL/GenBank/DDBJ databases">
        <title>Annotation of Gaeumannomyces graminis var. tritici R3-111a-1.</title>
        <authorList>
            <consortium name="The Broad Institute Genome Sequencing Platform"/>
            <person name="Ma L.-J."/>
            <person name="Dead R."/>
            <person name="Young S.K."/>
            <person name="Zeng Q."/>
            <person name="Gargeya S."/>
            <person name="Fitzgerald M."/>
            <person name="Haas B."/>
            <person name="Abouelleil A."/>
            <person name="Alvarado L."/>
            <person name="Arachchi H.M."/>
            <person name="Berlin A."/>
            <person name="Brown A."/>
            <person name="Chapman S.B."/>
            <person name="Chen Z."/>
            <person name="Dunbar C."/>
            <person name="Freedman E."/>
            <person name="Gearin G."/>
            <person name="Gellesch M."/>
            <person name="Goldberg J."/>
            <person name="Griggs A."/>
            <person name="Gujja S."/>
            <person name="Heiman D."/>
            <person name="Howarth C."/>
            <person name="Larson L."/>
            <person name="Lui A."/>
            <person name="MacDonald P.J.P."/>
            <person name="Mehta T."/>
            <person name="Montmayeur A."/>
            <person name="Murphy C."/>
            <person name="Neiman D."/>
            <person name="Pearson M."/>
            <person name="Priest M."/>
            <person name="Roberts A."/>
            <person name="Saif S."/>
            <person name="Shea T."/>
            <person name="Shenoy N."/>
            <person name="Sisk P."/>
            <person name="Stolte C."/>
            <person name="Sykes S."/>
            <person name="Yandava C."/>
            <person name="Wortman J."/>
            <person name="Nusbaum C."/>
            <person name="Birren B."/>
        </authorList>
    </citation>
    <scope>NUCLEOTIDE SEQUENCE</scope>
    <source>
        <strain evidence="2">R3-111a-1</strain>
    </source>
</reference>
<dbReference type="GeneID" id="20346234"/>
<feature type="region of interest" description="Disordered" evidence="1">
    <location>
        <begin position="119"/>
        <end position="148"/>
    </location>
</feature>
<feature type="region of interest" description="Disordered" evidence="1">
    <location>
        <begin position="18"/>
        <end position="69"/>
    </location>
</feature>
<reference evidence="3" key="4">
    <citation type="journal article" date="2015" name="G3 (Bethesda)">
        <title>Genome sequences of three phytopathogenic species of the Magnaporthaceae family of fungi.</title>
        <authorList>
            <person name="Okagaki L.H."/>
            <person name="Nunes C.C."/>
            <person name="Sailsbery J."/>
            <person name="Clay B."/>
            <person name="Brown D."/>
            <person name="John T."/>
            <person name="Oh Y."/>
            <person name="Young N."/>
            <person name="Fitzgerald M."/>
            <person name="Haas B.J."/>
            <person name="Zeng Q."/>
            <person name="Young S."/>
            <person name="Adiconis X."/>
            <person name="Fan L."/>
            <person name="Levin J.Z."/>
            <person name="Mitchell T.K."/>
            <person name="Okubara P.A."/>
            <person name="Farman M.L."/>
            <person name="Kohn L.M."/>
            <person name="Birren B."/>
            <person name="Ma L.-J."/>
            <person name="Dean R.A."/>
        </authorList>
    </citation>
    <scope>NUCLEOTIDE SEQUENCE</scope>
    <source>
        <strain evidence="3">R3-111a-1</strain>
    </source>
</reference>
<dbReference type="EnsemblFungi" id="EJT75847">
    <property type="protein sequence ID" value="EJT75847"/>
    <property type="gene ID" value="GGTG_05776"/>
</dbReference>
<evidence type="ECO:0000313" key="2">
    <source>
        <dbReference type="EMBL" id="EJT75847.1"/>
    </source>
</evidence>
<name>J3NWW5_GAET3</name>
<reference evidence="3" key="5">
    <citation type="submission" date="2018-04" db="UniProtKB">
        <authorList>
            <consortium name="EnsemblFungi"/>
        </authorList>
    </citation>
    <scope>IDENTIFICATION</scope>
    <source>
        <strain evidence="3">R3-111a-1</strain>
    </source>
</reference>
<reference evidence="4" key="1">
    <citation type="submission" date="2010-07" db="EMBL/GenBank/DDBJ databases">
        <title>The genome sequence of Gaeumannomyces graminis var. tritici strain R3-111a-1.</title>
        <authorList>
            <consortium name="The Broad Institute Genome Sequencing Platform"/>
            <person name="Ma L.-J."/>
            <person name="Dead R."/>
            <person name="Young S."/>
            <person name="Zeng Q."/>
            <person name="Koehrsen M."/>
            <person name="Alvarado L."/>
            <person name="Berlin A."/>
            <person name="Chapman S.B."/>
            <person name="Chen Z."/>
            <person name="Freedman E."/>
            <person name="Gellesch M."/>
            <person name="Goldberg J."/>
            <person name="Griggs A."/>
            <person name="Gujja S."/>
            <person name="Heilman E.R."/>
            <person name="Heiman D."/>
            <person name="Hepburn T."/>
            <person name="Howarth C."/>
            <person name="Jen D."/>
            <person name="Larson L."/>
            <person name="Mehta T."/>
            <person name="Neiman D."/>
            <person name="Pearson M."/>
            <person name="Roberts A."/>
            <person name="Saif S."/>
            <person name="Shea T."/>
            <person name="Shenoy N."/>
            <person name="Sisk P."/>
            <person name="Stolte C."/>
            <person name="Sykes S."/>
            <person name="Walk T."/>
            <person name="White J."/>
            <person name="Yandava C."/>
            <person name="Haas B."/>
            <person name="Nusbaum C."/>
            <person name="Birren B."/>
        </authorList>
    </citation>
    <scope>NUCLEOTIDE SEQUENCE [LARGE SCALE GENOMIC DNA]</scope>
    <source>
        <strain evidence="4">R3-111a-1</strain>
    </source>
</reference>
<dbReference type="AlphaFoldDB" id="J3NWW5"/>
<evidence type="ECO:0000313" key="3">
    <source>
        <dbReference type="EnsemblFungi" id="EJT75847"/>
    </source>
</evidence>